<sequence length="145" mass="16206">MKRALFLLMGLFATTIVFAQSTQLKIEPNTNFAKTGKLIYPDSEGIDIYPTFPGGQAAFIVFIKKNLKWPPGPKLEGKVVLEFAVERNGNLSGLKVKKSLSKEYDNEAICVVESAPHWMPGRKLTAQGSKQERYRMSLPIVFSLK</sequence>
<dbReference type="NCBIfam" id="TIGR01352">
    <property type="entry name" value="tonB_Cterm"/>
    <property type="match status" value="1"/>
</dbReference>
<keyword evidence="10" id="KW-0732">Signal</keyword>
<keyword evidence="8" id="KW-1133">Transmembrane helix</keyword>
<comment type="subcellular location">
    <subcellularLocation>
        <location evidence="1">Cell inner membrane</location>
        <topology evidence="1">Single-pass membrane protein</topology>
        <orientation evidence="1">Periplasmic side</orientation>
    </subcellularLocation>
</comment>
<dbReference type="InterPro" id="IPR037682">
    <property type="entry name" value="TonB_C"/>
</dbReference>
<keyword evidence="4" id="KW-1003">Cell membrane</keyword>
<organism evidence="12 13">
    <name type="scientific">Mucilaginibacter gilvus</name>
    <dbReference type="NCBI Taxonomy" id="2305909"/>
    <lineage>
        <taxon>Bacteria</taxon>
        <taxon>Pseudomonadati</taxon>
        <taxon>Bacteroidota</taxon>
        <taxon>Sphingobacteriia</taxon>
        <taxon>Sphingobacteriales</taxon>
        <taxon>Sphingobacteriaceae</taxon>
        <taxon>Mucilaginibacter</taxon>
    </lineage>
</organism>
<comment type="caution">
    <text evidence="12">The sequence shown here is derived from an EMBL/GenBank/DDBJ whole genome shotgun (WGS) entry which is preliminary data.</text>
</comment>
<dbReference type="InterPro" id="IPR051045">
    <property type="entry name" value="TonB-dependent_transducer"/>
</dbReference>
<evidence type="ECO:0000256" key="7">
    <source>
        <dbReference type="ARBA" id="ARBA00022927"/>
    </source>
</evidence>
<keyword evidence="3" id="KW-0813">Transport</keyword>
<evidence type="ECO:0000256" key="4">
    <source>
        <dbReference type="ARBA" id="ARBA00022475"/>
    </source>
</evidence>
<dbReference type="PANTHER" id="PTHR33446">
    <property type="entry name" value="PROTEIN TONB-RELATED"/>
    <property type="match status" value="1"/>
</dbReference>
<proteinExistence type="inferred from homology"/>
<accession>A0A3S3UTG4</accession>
<keyword evidence="13" id="KW-1185">Reference proteome</keyword>
<evidence type="ECO:0000256" key="3">
    <source>
        <dbReference type="ARBA" id="ARBA00022448"/>
    </source>
</evidence>
<dbReference type="GO" id="GO:0098797">
    <property type="term" value="C:plasma membrane protein complex"/>
    <property type="evidence" value="ECO:0007669"/>
    <property type="project" value="TreeGrafter"/>
</dbReference>
<dbReference type="EMBL" id="SBIW01000007">
    <property type="protein sequence ID" value="RWY50275.1"/>
    <property type="molecule type" value="Genomic_DNA"/>
</dbReference>
<evidence type="ECO:0000256" key="2">
    <source>
        <dbReference type="ARBA" id="ARBA00006555"/>
    </source>
</evidence>
<dbReference type="Proteomes" id="UP000286701">
    <property type="component" value="Unassembled WGS sequence"/>
</dbReference>
<dbReference type="GO" id="GO:0031992">
    <property type="term" value="F:energy transducer activity"/>
    <property type="evidence" value="ECO:0007669"/>
    <property type="project" value="TreeGrafter"/>
</dbReference>
<dbReference type="Pfam" id="PF03544">
    <property type="entry name" value="TonB_C"/>
    <property type="match status" value="1"/>
</dbReference>
<dbReference type="InterPro" id="IPR006260">
    <property type="entry name" value="TonB/TolA_C"/>
</dbReference>
<feature type="chain" id="PRO_5018528635" evidence="10">
    <location>
        <begin position="20"/>
        <end position="145"/>
    </location>
</feature>
<evidence type="ECO:0000313" key="12">
    <source>
        <dbReference type="EMBL" id="RWY50275.1"/>
    </source>
</evidence>
<comment type="similarity">
    <text evidence="2">Belongs to the TonB family.</text>
</comment>
<evidence type="ECO:0000313" key="13">
    <source>
        <dbReference type="Proteomes" id="UP000286701"/>
    </source>
</evidence>
<evidence type="ECO:0000256" key="6">
    <source>
        <dbReference type="ARBA" id="ARBA00022692"/>
    </source>
</evidence>
<keyword evidence="5" id="KW-0997">Cell inner membrane</keyword>
<reference evidence="12 13" key="1">
    <citation type="submission" date="2019-01" db="EMBL/GenBank/DDBJ databases">
        <title>Mucilaginibacter antarcticum sp. nov., isolated from antarctic soil.</title>
        <authorList>
            <person name="Yan Y.-Q."/>
            <person name="Du Z.-J."/>
        </authorList>
    </citation>
    <scope>NUCLEOTIDE SEQUENCE [LARGE SCALE GENOMIC DNA]</scope>
    <source>
        <strain evidence="12 13">F01003</strain>
    </source>
</reference>
<feature type="domain" description="TonB C-terminal" evidence="11">
    <location>
        <begin position="74"/>
        <end position="144"/>
    </location>
</feature>
<dbReference type="GO" id="GO:0055085">
    <property type="term" value="P:transmembrane transport"/>
    <property type="evidence" value="ECO:0007669"/>
    <property type="project" value="InterPro"/>
</dbReference>
<keyword evidence="6" id="KW-0812">Transmembrane</keyword>
<evidence type="ECO:0000256" key="1">
    <source>
        <dbReference type="ARBA" id="ARBA00004383"/>
    </source>
</evidence>
<protein>
    <submittedName>
        <fullName evidence="12">TonB family protein</fullName>
    </submittedName>
</protein>
<evidence type="ECO:0000256" key="9">
    <source>
        <dbReference type="ARBA" id="ARBA00023136"/>
    </source>
</evidence>
<evidence type="ECO:0000259" key="11">
    <source>
        <dbReference type="Pfam" id="PF03544"/>
    </source>
</evidence>
<dbReference type="RefSeq" id="WP_128535006.1">
    <property type="nucleotide sequence ID" value="NZ_SBIW01000007.1"/>
</dbReference>
<name>A0A3S3UTG4_9SPHI</name>
<evidence type="ECO:0000256" key="5">
    <source>
        <dbReference type="ARBA" id="ARBA00022519"/>
    </source>
</evidence>
<dbReference type="GO" id="GO:0015031">
    <property type="term" value="P:protein transport"/>
    <property type="evidence" value="ECO:0007669"/>
    <property type="project" value="UniProtKB-KW"/>
</dbReference>
<dbReference type="OrthoDB" id="649093at2"/>
<dbReference type="SUPFAM" id="SSF74653">
    <property type="entry name" value="TolA/TonB C-terminal domain"/>
    <property type="match status" value="1"/>
</dbReference>
<feature type="signal peptide" evidence="10">
    <location>
        <begin position="1"/>
        <end position="19"/>
    </location>
</feature>
<evidence type="ECO:0000256" key="8">
    <source>
        <dbReference type="ARBA" id="ARBA00022989"/>
    </source>
</evidence>
<dbReference type="AlphaFoldDB" id="A0A3S3UTG4"/>
<evidence type="ECO:0000256" key="10">
    <source>
        <dbReference type="SAM" id="SignalP"/>
    </source>
</evidence>
<keyword evidence="7" id="KW-0653">Protein transport</keyword>
<dbReference type="PANTHER" id="PTHR33446:SF2">
    <property type="entry name" value="PROTEIN TONB"/>
    <property type="match status" value="1"/>
</dbReference>
<dbReference type="Gene3D" id="3.30.1150.10">
    <property type="match status" value="1"/>
</dbReference>
<gene>
    <name evidence="12" type="ORF">EPL05_16125</name>
</gene>
<keyword evidence="9" id="KW-0472">Membrane</keyword>